<dbReference type="RefSeq" id="XP_066068644.1">
    <property type="nucleotide sequence ID" value="XM_066212547.1"/>
</dbReference>
<protein>
    <recommendedName>
        <fullName evidence="5">Endopeptidase S2P</fullName>
    </recommendedName>
</protein>
<feature type="domain" description="Peptidase M50" evidence="7">
    <location>
        <begin position="154"/>
        <end position="454"/>
    </location>
</feature>
<dbReference type="GO" id="GO:0004222">
    <property type="term" value="F:metalloendopeptidase activity"/>
    <property type="evidence" value="ECO:0007669"/>
    <property type="project" value="InterPro"/>
</dbReference>
<keyword evidence="9" id="KW-1185">Reference proteome</keyword>
<evidence type="ECO:0000256" key="4">
    <source>
        <dbReference type="ARBA" id="ARBA00023136"/>
    </source>
</evidence>
<dbReference type="AlphaFoldDB" id="A0AAJ8JT53"/>
<evidence type="ECO:0000259" key="7">
    <source>
        <dbReference type="Pfam" id="PF02163"/>
    </source>
</evidence>
<organism evidence="8 9">
    <name type="scientific">Cryptococcus depauperatus CBS 7841</name>
    <dbReference type="NCBI Taxonomy" id="1295531"/>
    <lineage>
        <taxon>Eukaryota</taxon>
        <taxon>Fungi</taxon>
        <taxon>Dikarya</taxon>
        <taxon>Basidiomycota</taxon>
        <taxon>Agaricomycotina</taxon>
        <taxon>Tremellomycetes</taxon>
        <taxon>Tremellales</taxon>
        <taxon>Cryptococcaceae</taxon>
        <taxon>Cryptococcus</taxon>
    </lineage>
</organism>
<dbReference type="GO" id="GO:0005737">
    <property type="term" value="C:cytoplasm"/>
    <property type="evidence" value="ECO:0007669"/>
    <property type="project" value="TreeGrafter"/>
</dbReference>
<dbReference type="GO" id="GO:0031293">
    <property type="term" value="P:membrane protein intracellular domain proteolysis"/>
    <property type="evidence" value="ECO:0007669"/>
    <property type="project" value="TreeGrafter"/>
</dbReference>
<evidence type="ECO:0000256" key="1">
    <source>
        <dbReference type="ARBA" id="ARBA00004127"/>
    </source>
</evidence>
<keyword evidence="2 6" id="KW-0812">Transmembrane</keyword>
<sequence length="538" mass="60070">MLFALLLLPTALLVLLLYGVYHLTFLSSTGYNLPLHRPLLISGNSRSAPSFKGQWSVLCDPPWTYSICTVSLNNTPAWLLSILKFKNTRRLKQFYDLSIGIGLVGMTLGMLGIGWVSIDSWREVWGELGAHVGSSLLLEEPSTLVPLSHFPSLVFALVFNQLIHELGHALCAALDDVQPTRVSLNLSYLLPSMTVEFPSTIDALNPNAQMRIASSGPIHNLVTWLILRLLASSSLGSLFWQDRSGQGVVQEVAWKSPLAKHLQPGDTISHLNDIQLTLNGWTDYLHSAEPDNLFKGWCVNKDTFLTLPFTPCNDSRSLESIIFKPVDPQNPTPPRCLAPHPILDIPSTSSCPDDRWLLVRPLSESILRIRKSKNGKEKVVLWDGAREEVYKSVRIGMKGAKGWADGVWVFDLLLRYIKTIALSLFVFNLLPFPFTDGSQLLDSLLKWRTVQRSLEVHSLQATLDSSVATQVNNAQEYELASDEEGLIGVAESTFSKTLDDRREVKWKKRLRWSVNIYILSTSVSWVAAQAMIALLRSS</sequence>
<dbReference type="PANTHER" id="PTHR13325">
    <property type="entry name" value="PROTEASE M50 MEMBRANE-BOUND TRANSCRIPTION FACTOR SITE 2 PROTEASE"/>
    <property type="match status" value="1"/>
</dbReference>
<dbReference type="Pfam" id="PF02163">
    <property type="entry name" value="Peptidase_M50"/>
    <property type="match status" value="1"/>
</dbReference>
<dbReference type="GO" id="GO:1905897">
    <property type="term" value="P:regulation of response to endoplasmic reticulum stress"/>
    <property type="evidence" value="ECO:0007669"/>
    <property type="project" value="TreeGrafter"/>
</dbReference>
<dbReference type="InterPro" id="IPR008915">
    <property type="entry name" value="Peptidase_M50"/>
</dbReference>
<dbReference type="InterPro" id="IPR001193">
    <property type="entry name" value="MBTPS2"/>
</dbReference>
<dbReference type="GeneID" id="91087352"/>
<keyword evidence="4 6" id="KW-0472">Membrane</keyword>
<name>A0AAJ8JT53_9TREE</name>
<accession>A0AAJ8JT53</accession>
<dbReference type="GO" id="GO:0016020">
    <property type="term" value="C:membrane"/>
    <property type="evidence" value="ECO:0007669"/>
    <property type="project" value="InterPro"/>
</dbReference>
<keyword evidence="3 6" id="KW-1133">Transmembrane helix</keyword>
<evidence type="ECO:0000256" key="3">
    <source>
        <dbReference type="ARBA" id="ARBA00022989"/>
    </source>
</evidence>
<evidence type="ECO:0000313" key="8">
    <source>
        <dbReference type="EMBL" id="WVN87944.1"/>
    </source>
</evidence>
<reference evidence="8" key="1">
    <citation type="submission" date="2016-06" db="EMBL/GenBank/DDBJ databases">
        <authorList>
            <person name="Cuomo C."/>
            <person name="Litvintseva A."/>
            <person name="Heitman J."/>
            <person name="Chen Y."/>
            <person name="Sun S."/>
            <person name="Springer D."/>
            <person name="Dromer F."/>
            <person name="Young S."/>
            <person name="Zeng Q."/>
            <person name="Chapman S."/>
            <person name="Gujja S."/>
            <person name="Saif S."/>
            <person name="Birren B."/>
        </authorList>
    </citation>
    <scope>NUCLEOTIDE SEQUENCE</scope>
    <source>
        <strain evidence="8">CBS 7841</strain>
    </source>
</reference>
<evidence type="ECO:0000313" key="9">
    <source>
        <dbReference type="Proteomes" id="UP000094043"/>
    </source>
</evidence>
<dbReference type="KEGG" id="cdep:91087352"/>
<dbReference type="EMBL" id="CP143786">
    <property type="protein sequence ID" value="WVN87944.1"/>
    <property type="molecule type" value="Genomic_DNA"/>
</dbReference>
<dbReference type="PANTHER" id="PTHR13325:SF3">
    <property type="entry name" value="MEMBRANE-BOUND TRANSCRIPTION FACTOR SITE-2 PROTEASE"/>
    <property type="match status" value="1"/>
</dbReference>
<comment type="subcellular location">
    <subcellularLocation>
        <location evidence="1">Endomembrane system</location>
        <topology evidence="1">Multi-pass membrane protein</topology>
    </subcellularLocation>
</comment>
<feature type="transmembrane region" description="Helical" evidence="6">
    <location>
        <begin position="95"/>
        <end position="118"/>
    </location>
</feature>
<evidence type="ECO:0000256" key="6">
    <source>
        <dbReference type="SAM" id="Phobius"/>
    </source>
</evidence>
<gene>
    <name evidence="8" type="ORF">L203_103141</name>
</gene>
<reference evidence="8" key="3">
    <citation type="submission" date="2024-01" db="EMBL/GenBank/DDBJ databases">
        <authorList>
            <person name="Coelho M.A."/>
            <person name="David-Palma M."/>
            <person name="Shea T."/>
            <person name="Sun S."/>
            <person name="Cuomo C.A."/>
            <person name="Heitman J."/>
        </authorList>
    </citation>
    <scope>NUCLEOTIDE SEQUENCE</scope>
    <source>
        <strain evidence="8">CBS 7841</strain>
    </source>
</reference>
<dbReference type="Proteomes" id="UP000094043">
    <property type="component" value="Chromosome 3"/>
</dbReference>
<proteinExistence type="predicted"/>
<dbReference type="GO" id="GO:0012505">
    <property type="term" value="C:endomembrane system"/>
    <property type="evidence" value="ECO:0007669"/>
    <property type="project" value="UniProtKB-SubCell"/>
</dbReference>
<reference evidence="8" key="2">
    <citation type="journal article" date="2022" name="Elife">
        <title>Obligate sexual reproduction of a homothallic fungus closely related to the Cryptococcus pathogenic species complex.</title>
        <authorList>
            <person name="Passer A.R."/>
            <person name="Clancey S.A."/>
            <person name="Shea T."/>
            <person name="David-Palma M."/>
            <person name="Averette A.F."/>
            <person name="Boekhout T."/>
            <person name="Porcel B.M."/>
            <person name="Nowrousian M."/>
            <person name="Cuomo C.A."/>
            <person name="Sun S."/>
            <person name="Heitman J."/>
            <person name="Coelho M.A."/>
        </authorList>
    </citation>
    <scope>NUCLEOTIDE SEQUENCE</scope>
    <source>
        <strain evidence="8">CBS 7841</strain>
    </source>
</reference>
<evidence type="ECO:0000256" key="5">
    <source>
        <dbReference type="ARBA" id="ARBA00032658"/>
    </source>
</evidence>
<evidence type="ECO:0000256" key="2">
    <source>
        <dbReference type="ARBA" id="ARBA00022692"/>
    </source>
</evidence>